<gene>
    <name evidence="1" type="ORF">H9841_04110</name>
</gene>
<reference evidence="1" key="2">
    <citation type="submission" date="2021-04" db="EMBL/GenBank/DDBJ databases">
        <authorList>
            <person name="Gilroy R."/>
        </authorList>
    </citation>
    <scope>NUCLEOTIDE SEQUENCE</scope>
    <source>
        <strain evidence="1">ChiBcec16_6824</strain>
    </source>
</reference>
<name>A0A9D1Y880_9FIRM</name>
<dbReference type="Pfam" id="PF14070">
    <property type="entry name" value="YjfB_motility"/>
    <property type="match status" value="1"/>
</dbReference>
<evidence type="ECO:0000313" key="2">
    <source>
        <dbReference type="Proteomes" id="UP000823868"/>
    </source>
</evidence>
<dbReference type="EMBL" id="DXDX01000076">
    <property type="protein sequence ID" value="HIY21073.1"/>
    <property type="molecule type" value="Genomic_DNA"/>
</dbReference>
<dbReference type="Proteomes" id="UP000823868">
    <property type="component" value="Unassembled WGS sequence"/>
</dbReference>
<protein>
    <submittedName>
        <fullName evidence="1">YjfB family protein</fullName>
    </submittedName>
</protein>
<reference evidence="1" key="1">
    <citation type="journal article" date="2021" name="PeerJ">
        <title>Extensive microbial diversity within the chicken gut microbiome revealed by metagenomics and culture.</title>
        <authorList>
            <person name="Gilroy R."/>
            <person name="Ravi A."/>
            <person name="Getino M."/>
            <person name="Pursley I."/>
            <person name="Horton D.L."/>
            <person name="Alikhan N.F."/>
            <person name="Baker D."/>
            <person name="Gharbi K."/>
            <person name="Hall N."/>
            <person name="Watson M."/>
            <person name="Adriaenssens E.M."/>
            <person name="Foster-Nyarko E."/>
            <person name="Jarju S."/>
            <person name="Secka A."/>
            <person name="Antonio M."/>
            <person name="Oren A."/>
            <person name="Chaudhuri R.R."/>
            <person name="La Ragione R."/>
            <person name="Hildebrand F."/>
            <person name="Pallen M.J."/>
        </authorList>
    </citation>
    <scope>NUCLEOTIDE SEQUENCE</scope>
    <source>
        <strain evidence="1">ChiBcec16_6824</strain>
    </source>
</reference>
<comment type="caution">
    <text evidence="1">The sequence shown here is derived from an EMBL/GenBank/DDBJ whole genome shotgun (WGS) entry which is preliminary data.</text>
</comment>
<evidence type="ECO:0000313" key="1">
    <source>
        <dbReference type="EMBL" id="HIY21073.1"/>
    </source>
</evidence>
<organism evidence="1 2">
    <name type="scientific">Candidatus Flavonifractor merdigallinarum</name>
    <dbReference type="NCBI Taxonomy" id="2838589"/>
    <lineage>
        <taxon>Bacteria</taxon>
        <taxon>Bacillati</taxon>
        <taxon>Bacillota</taxon>
        <taxon>Clostridia</taxon>
        <taxon>Eubacteriales</taxon>
        <taxon>Oscillospiraceae</taxon>
        <taxon>Flavonifractor</taxon>
    </lineage>
</organism>
<accession>A0A9D1Y880</accession>
<proteinExistence type="predicted"/>
<sequence length="59" mass="6413">MDMMSGIAATATSLSAAQLQQNYSLAVTKKAMDTQEMQAQAMIEMMAQPMKGTYIDTYA</sequence>
<dbReference type="AlphaFoldDB" id="A0A9D1Y880"/>
<dbReference type="InterPro" id="IPR025906">
    <property type="entry name" value="YjfB_motility"/>
</dbReference>